<sequence length="977" mass="105336">MTHLRRTTALIAAAVLANAAAVPAAAASTGPASSEHEVSRRQAVDDGLTGPGSPPRPRDASSRTAELSPGSAADNAEWEVAASRMNDSEAFAGQAHEALRPGTGAITPAGEAAILEGDPALGPERGEAVRPAAGALPDCPAALDCEWLPAPYQKDDPDAPGDTTAYGNHDQAERTGEGGPSLNYIVIHDTEGSYESSVDLVLDPEYLGWHYTIRSGDGHVAHHVENDDIGWHAGNWYLNTHSIGIEHEGFAGTAGWYTEEMYRSSARLVKYLARRYDIPLDRAHIIGHDQVPGILEGYTRNVHWDPGPYWDWDHYFELLGAPIGGHRPATTHVSAGDVVEVRTGYADNPQQVTGCGPASPGSGPCADGAGTNFLYLHQEPSSDAPLVRDPGWKPGGADGSTDASDISARVQSGHKLVVDEVEGEWLGVWWAGAKAWLHNPASRPVVVPTTAPTVTVAGGTPAPVYGRAYPEPEAYAPYPGIPVQTVGALEYEIGVGQRYAVSETDVVPDYYRATTFDGTGADDRTDVLGESRYHQVWLAHRQFFVKADDVVLHGPGDEPGRDDNDEENTDDGDRITTTHWSGHRGLSEGARENLRPGAGGALRIRGTGPTVEYTDPHGDGTPVEYETGTWTSPVVELGYPVDESVTSWNATTPTGTWIQVEFRGRKDDGTWTKWFVMGRWASGSDFAPADGSVGDIHRTSVDGQHDEDARLFTDTYVARTGHEPTAFQTRATLYRPAGSTASPRLASVSTMTNEYLPDGRYEGTSEFTLDRAVELDVPQYSQLTHLGEYPQFGGGGQVWCSPTSTTMVMYSYGKKHEVPAALLEDIEAPAGDPQVDHAAINSWDYAYGGAGNWPFNTAYAHRFGLESFVTRLRSLAEAERFVAAGIPLVVSVNFAREEMPEAGYATDGHLLTIVGFTADGDPVLNDPNRATNEQVRVVYSRENFERVWQTSTDGLTYVLHPHAVKLPPNTPGTTRNW</sequence>
<dbReference type="SMART" id="SM00644">
    <property type="entry name" value="Ami_2"/>
    <property type="match status" value="1"/>
</dbReference>
<dbReference type="Pfam" id="PF01510">
    <property type="entry name" value="Amidase_2"/>
    <property type="match status" value="1"/>
</dbReference>
<comment type="catalytic activity">
    <reaction evidence="1">
        <text>Hydrolyzes the link between N-acetylmuramoyl residues and L-amino acid residues in certain cell-wall glycopeptides.</text>
        <dbReference type="EC" id="3.5.1.28"/>
    </reaction>
</comment>
<feature type="region of interest" description="Disordered" evidence="5">
    <location>
        <begin position="155"/>
        <end position="180"/>
    </location>
</feature>
<dbReference type="RefSeq" id="WP_201845228.1">
    <property type="nucleotide sequence ID" value="NZ_JABBYC010000003.1"/>
</dbReference>
<dbReference type="PANTHER" id="PTHR30417:SF1">
    <property type="entry name" value="N-ACETYLMURAMOYL-L-ALANINE AMIDASE AMID"/>
    <property type="match status" value="1"/>
</dbReference>
<organism evidence="8 9">
    <name type="scientific">Myceligenerans indicum</name>
    <dbReference type="NCBI Taxonomy" id="2593663"/>
    <lineage>
        <taxon>Bacteria</taxon>
        <taxon>Bacillati</taxon>
        <taxon>Actinomycetota</taxon>
        <taxon>Actinomycetes</taxon>
        <taxon>Micrococcales</taxon>
        <taxon>Promicromonosporaceae</taxon>
        <taxon>Myceligenerans</taxon>
    </lineage>
</organism>
<evidence type="ECO:0000256" key="3">
    <source>
        <dbReference type="ARBA" id="ARBA00022801"/>
    </source>
</evidence>
<keyword evidence="3" id="KW-0378">Hydrolase</keyword>
<evidence type="ECO:0000256" key="4">
    <source>
        <dbReference type="ARBA" id="ARBA00023316"/>
    </source>
</evidence>
<dbReference type="EC" id="3.5.1.28" evidence="2"/>
<feature type="region of interest" description="Disordered" evidence="5">
    <location>
        <begin position="28"/>
        <end position="73"/>
    </location>
</feature>
<keyword evidence="6" id="KW-0732">Signal</keyword>
<dbReference type="SUPFAM" id="SSF55846">
    <property type="entry name" value="N-acetylmuramoyl-L-alanine amidase-like"/>
    <property type="match status" value="1"/>
</dbReference>
<gene>
    <name evidence="8" type="ORF">HGK34_03735</name>
</gene>
<dbReference type="Pfam" id="PF13529">
    <property type="entry name" value="Peptidase_C39_2"/>
    <property type="match status" value="1"/>
</dbReference>
<evidence type="ECO:0000256" key="2">
    <source>
        <dbReference type="ARBA" id="ARBA00011901"/>
    </source>
</evidence>
<name>A0ABS1LGS4_9MICO</name>
<evidence type="ECO:0000256" key="1">
    <source>
        <dbReference type="ARBA" id="ARBA00001561"/>
    </source>
</evidence>
<evidence type="ECO:0000256" key="5">
    <source>
        <dbReference type="SAM" id="MobiDB-lite"/>
    </source>
</evidence>
<reference evidence="8 9" key="1">
    <citation type="journal article" date="2021" name="Arch. Microbiol.">
        <title>Myceligenerans indicum sp. nov., an actinobacterium isolated from mangrove sediment of Sundarbans, India.</title>
        <authorList>
            <person name="Asha K."/>
            <person name="Bhadury P."/>
        </authorList>
    </citation>
    <scope>NUCLEOTIDE SEQUENCE [LARGE SCALE GENOMIC DNA]</scope>
    <source>
        <strain evidence="8 9">I2</strain>
    </source>
</reference>
<evidence type="ECO:0000256" key="6">
    <source>
        <dbReference type="SAM" id="SignalP"/>
    </source>
</evidence>
<proteinExistence type="predicted"/>
<dbReference type="InterPro" id="IPR002502">
    <property type="entry name" value="Amidase_domain"/>
</dbReference>
<feature type="compositionally biased region" description="Basic and acidic residues" evidence="5">
    <location>
        <begin position="585"/>
        <end position="594"/>
    </location>
</feature>
<dbReference type="Proteomes" id="UP000675409">
    <property type="component" value="Unassembled WGS sequence"/>
</dbReference>
<feature type="chain" id="PRO_5047052471" description="N-acetylmuramoyl-L-alanine amidase" evidence="6">
    <location>
        <begin position="27"/>
        <end position="977"/>
    </location>
</feature>
<dbReference type="Gene3D" id="3.90.70.10">
    <property type="entry name" value="Cysteine proteinases"/>
    <property type="match status" value="1"/>
</dbReference>
<dbReference type="InterPro" id="IPR051206">
    <property type="entry name" value="NAMLAA_amidase_2"/>
</dbReference>
<evidence type="ECO:0000313" key="9">
    <source>
        <dbReference type="Proteomes" id="UP000675409"/>
    </source>
</evidence>
<feature type="domain" description="N-acetylmuramoyl-L-alanine amidase" evidence="7">
    <location>
        <begin position="170"/>
        <end position="307"/>
    </location>
</feature>
<dbReference type="Gene3D" id="3.40.80.10">
    <property type="entry name" value="Peptidoglycan recognition protein-like"/>
    <property type="match status" value="1"/>
</dbReference>
<comment type="caution">
    <text evidence="8">The sequence shown here is derived from an EMBL/GenBank/DDBJ whole genome shotgun (WGS) entry which is preliminary data.</text>
</comment>
<accession>A0ABS1LGS4</accession>
<feature type="compositionally biased region" description="Basic and acidic residues" evidence="5">
    <location>
        <begin position="551"/>
        <end position="562"/>
    </location>
</feature>
<dbReference type="PANTHER" id="PTHR30417">
    <property type="entry name" value="N-ACETYLMURAMOYL-L-ALANINE AMIDASE AMID"/>
    <property type="match status" value="1"/>
</dbReference>
<feature type="region of interest" description="Disordered" evidence="5">
    <location>
        <begin position="551"/>
        <end position="620"/>
    </location>
</feature>
<keyword evidence="4" id="KW-0961">Cell wall biogenesis/degradation</keyword>
<evidence type="ECO:0000259" key="7">
    <source>
        <dbReference type="SMART" id="SM00644"/>
    </source>
</evidence>
<feature type="compositionally biased region" description="Basic and acidic residues" evidence="5">
    <location>
        <begin position="34"/>
        <end position="44"/>
    </location>
</feature>
<protein>
    <recommendedName>
        <fullName evidence="2">N-acetylmuramoyl-L-alanine amidase</fullName>
        <ecNumber evidence="2">3.5.1.28</ecNumber>
    </recommendedName>
</protein>
<feature type="signal peptide" evidence="6">
    <location>
        <begin position="1"/>
        <end position="26"/>
    </location>
</feature>
<evidence type="ECO:0000313" key="8">
    <source>
        <dbReference type="EMBL" id="MBL0885401.1"/>
    </source>
</evidence>
<dbReference type="InterPro" id="IPR039564">
    <property type="entry name" value="Peptidase_C39-like"/>
</dbReference>
<keyword evidence="9" id="KW-1185">Reference proteome</keyword>
<dbReference type="EMBL" id="JABBYC010000003">
    <property type="protein sequence ID" value="MBL0885401.1"/>
    <property type="molecule type" value="Genomic_DNA"/>
</dbReference>
<dbReference type="InterPro" id="IPR036505">
    <property type="entry name" value="Amidase/PGRP_sf"/>
</dbReference>
<dbReference type="CDD" id="cd06583">
    <property type="entry name" value="PGRP"/>
    <property type="match status" value="1"/>
</dbReference>